<proteinExistence type="predicted"/>
<keyword evidence="2" id="KW-1185">Reference proteome</keyword>
<gene>
    <name evidence="1" type="ORF">SAMN02745229_03421</name>
</gene>
<evidence type="ECO:0000313" key="2">
    <source>
        <dbReference type="Proteomes" id="UP000184278"/>
    </source>
</evidence>
<accession>A0A1M6CYX3</accession>
<dbReference type="EMBL" id="FQXK01000036">
    <property type="protein sequence ID" value="SHI66196.1"/>
    <property type="molecule type" value="Genomic_DNA"/>
</dbReference>
<organism evidence="1 2">
    <name type="scientific">Butyrivibrio fibrisolvens DSM 3071</name>
    <dbReference type="NCBI Taxonomy" id="1121131"/>
    <lineage>
        <taxon>Bacteria</taxon>
        <taxon>Bacillati</taxon>
        <taxon>Bacillota</taxon>
        <taxon>Clostridia</taxon>
        <taxon>Lachnospirales</taxon>
        <taxon>Lachnospiraceae</taxon>
        <taxon>Butyrivibrio</taxon>
    </lineage>
</organism>
<dbReference type="Proteomes" id="UP000184278">
    <property type="component" value="Unassembled WGS sequence"/>
</dbReference>
<reference evidence="2" key="1">
    <citation type="submission" date="2016-11" db="EMBL/GenBank/DDBJ databases">
        <authorList>
            <person name="Varghese N."/>
            <person name="Submissions S."/>
        </authorList>
    </citation>
    <scope>NUCLEOTIDE SEQUENCE [LARGE SCALE GENOMIC DNA]</scope>
    <source>
        <strain evidence="2">DSM 3071</strain>
    </source>
</reference>
<name>A0A1M6CYX3_BUTFI</name>
<dbReference type="AlphaFoldDB" id="A0A1M6CYX3"/>
<sequence length="39" mass="4859">MNYGQFYYNDVAQTLYLCFIQIQDFDSLDEMEKYFFIIK</sequence>
<protein>
    <submittedName>
        <fullName evidence="1">Uncharacterized protein</fullName>
    </submittedName>
</protein>
<evidence type="ECO:0000313" key="1">
    <source>
        <dbReference type="EMBL" id="SHI66196.1"/>
    </source>
</evidence>